<protein>
    <recommendedName>
        <fullName evidence="3">Reverse transcriptase domain-containing protein</fullName>
    </recommendedName>
</protein>
<evidence type="ECO:0000313" key="1">
    <source>
        <dbReference type="EMBL" id="PNF15241.1"/>
    </source>
</evidence>
<gene>
    <name evidence="1" type="ORF">B7P43_G01025</name>
</gene>
<feature type="non-terminal residue" evidence="1">
    <location>
        <position position="1"/>
    </location>
</feature>
<sequence length="116" mass="13424">YKSPGRDEILAKLIQAGNYEYNERVHQLFVDFKKACNSVMGEIPYNILIESGVTIDLVRLIKMFLKETYGKVRICKHLSDNFPIQNGPKQVDALSPLFFNFALNMPLGRSRKTRWD</sequence>
<keyword evidence="2" id="KW-1185">Reference proteome</keyword>
<accession>A0A2J7PFY0</accession>
<proteinExistence type="predicted"/>
<evidence type="ECO:0008006" key="3">
    <source>
        <dbReference type="Google" id="ProtNLM"/>
    </source>
</evidence>
<dbReference type="Proteomes" id="UP000235965">
    <property type="component" value="Unassembled WGS sequence"/>
</dbReference>
<evidence type="ECO:0000313" key="2">
    <source>
        <dbReference type="Proteomes" id="UP000235965"/>
    </source>
</evidence>
<dbReference type="AlphaFoldDB" id="A0A2J7PFY0"/>
<comment type="caution">
    <text evidence="1">The sequence shown here is derived from an EMBL/GenBank/DDBJ whole genome shotgun (WGS) entry which is preliminary data.</text>
</comment>
<dbReference type="STRING" id="105785.A0A2J7PFY0"/>
<dbReference type="InParanoid" id="A0A2J7PFY0"/>
<name>A0A2J7PFY0_9NEOP</name>
<reference evidence="1 2" key="1">
    <citation type="submission" date="2017-12" db="EMBL/GenBank/DDBJ databases">
        <title>Hemimetabolous genomes reveal molecular basis of termite eusociality.</title>
        <authorList>
            <person name="Harrison M.C."/>
            <person name="Jongepier E."/>
            <person name="Robertson H.M."/>
            <person name="Arning N."/>
            <person name="Bitard-Feildel T."/>
            <person name="Chao H."/>
            <person name="Childers C.P."/>
            <person name="Dinh H."/>
            <person name="Doddapaneni H."/>
            <person name="Dugan S."/>
            <person name="Gowin J."/>
            <person name="Greiner C."/>
            <person name="Han Y."/>
            <person name="Hu H."/>
            <person name="Hughes D.S.T."/>
            <person name="Huylmans A.-K."/>
            <person name="Kemena C."/>
            <person name="Kremer L.P.M."/>
            <person name="Lee S.L."/>
            <person name="Lopez-Ezquerra A."/>
            <person name="Mallet L."/>
            <person name="Monroy-Kuhn J.M."/>
            <person name="Moser A."/>
            <person name="Murali S.C."/>
            <person name="Muzny D.M."/>
            <person name="Otani S."/>
            <person name="Piulachs M.-D."/>
            <person name="Poelchau M."/>
            <person name="Qu J."/>
            <person name="Schaub F."/>
            <person name="Wada-Katsumata A."/>
            <person name="Worley K.C."/>
            <person name="Xie Q."/>
            <person name="Ylla G."/>
            <person name="Poulsen M."/>
            <person name="Gibbs R.A."/>
            <person name="Schal C."/>
            <person name="Richards S."/>
            <person name="Belles X."/>
            <person name="Korb J."/>
            <person name="Bornberg-Bauer E."/>
        </authorList>
    </citation>
    <scope>NUCLEOTIDE SEQUENCE [LARGE SCALE GENOMIC DNA]</scope>
    <source>
        <tissue evidence="1">Whole body</tissue>
    </source>
</reference>
<dbReference type="EMBL" id="NEVH01025635">
    <property type="protein sequence ID" value="PNF15241.1"/>
    <property type="molecule type" value="Genomic_DNA"/>
</dbReference>
<organism evidence="1 2">
    <name type="scientific">Cryptotermes secundus</name>
    <dbReference type="NCBI Taxonomy" id="105785"/>
    <lineage>
        <taxon>Eukaryota</taxon>
        <taxon>Metazoa</taxon>
        <taxon>Ecdysozoa</taxon>
        <taxon>Arthropoda</taxon>
        <taxon>Hexapoda</taxon>
        <taxon>Insecta</taxon>
        <taxon>Pterygota</taxon>
        <taxon>Neoptera</taxon>
        <taxon>Polyneoptera</taxon>
        <taxon>Dictyoptera</taxon>
        <taxon>Blattodea</taxon>
        <taxon>Blattoidea</taxon>
        <taxon>Termitoidae</taxon>
        <taxon>Kalotermitidae</taxon>
        <taxon>Cryptotermitinae</taxon>
        <taxon>Cryptotermes</taxon>
    </lineage>
</organism>